<accession>A0A7R6QED1</accession>
<dbReference type="RefSeq" id="WP_202239908.1">
    <property type="nucleotide sequence ID" value="NZ_AP018366.1"/>
</dbReference>
<dbReference type="EMBL" id="AP018366">
    <property type="protein sequence ID" value="BBG20736.1"/>
    <property type="molecule type" value="Genomic_DNA"/>
</dbReference>
<keyword evidence="1" id="KW-0614">Plasmid</keyword>
<evidence type="ECO:0000313" key="1">
    <source>
        <dbReference type="EMBL" id="BBG20736.1"/>
    </source>
</evidence>
<proteinExistence type="predicted"/>
<sequence>MPKNHARKKALADLKDELGIKHADAIALLDHPDADERDTLVEYLETYIDITTYRDAVDYLRQEQNDPRNQVMCKRCGWTNGMVCPECEEGCGCSVGCTGWRHGDYDGDLDDDDPYGCPECGAGGSGDPYGECVCYDDEDEAA</sequence>
<protein>
    <submittedName>
        <fullName evidence="1">Uncharacterized protein</fullName>
    </submittedName>
</protein>
<organism evidence="1 2">
    <name type="scientific">Actinacidiphila reveromycinica</name>
    <dbReference type="NCBI Taxonomy" id="659352"/>
    <lineage>
        <taxon>Bacteria</taxon>
        <taxon>Bacillati</taxon>
        <taxon>Actinomycetota</taxon>
        <taxon>Actinomycetes</taxon>
        <taxon>Kitasatosporales</taxon>
        <taxon>Streptomycetaceae</taxon>
        <taxon>Actinacidiphila</taxon>
    </lineage>
</organism>
<dbReference type="KEGG" id="arev:RVR_P1122"/>
<name>A0A7R6QED1_9ACTN</name>
<reference evidence="1 2" key="1">
    <citation type="journal article" date="2020" name="Sci. Rep.">
        <title>beta-carboline chemical signals induce reveromycin production through a LuxR family regulator in Streptomyces sp. SN-593.</title>
        <authorList>
            <person name="Panthee S."/>
            <person name="Kito N."/>
            <person name="Hayashi T."/>
            <person name="Shimizu T."/>
            <person name="Ishikawa J."/>
            <person name="Hamamoto H."/>
            <person name="Osada H."/>
            <person name="Takahashi S."/>
        </authorList>
    </citation>
    <scope>NUCLEOTIDE SEQUENCE [LARGE SCALE GENOMIC DNA]</scope>
    <source>
        <strain evidence="1 2">SN-593</strain>
        <plasmid evidence="1 2">pRVR1</plasmid>
    </source>
</reference>
<keyword evidence="2" id="KW-1185">Reference proteome</keyword>
<evidence type="ECO:0000313" key="2">
    <source>
        <dbReference type="Proteomes" id="UP000595703"/>
    </source>
</evidence>
<dbReference type="Proteomes" id="UP000595703">
    <property type="component" value="Plasmid pRVR1"/>
</dbReference>
<gene>
    <name evidence="1" type="ORF">RVR_P1122</name>
</gene>
<dbReference type="AlphaFoldDB" id="A0A7R6QED1"/>
<geneLocation type="plasmid" evidence="1 2">
    <name>pRVR1</name>
</geneLocation>